<protein>
    <submittedName>
        <fullName evidence="2">DUF1080 domain-containing protein</fullName>
    </submittedName>
</protein>
<comment type="caution">
    <text evidence="2">The sequence shown here is derived from an EMBL/GenBank/DDBJ whole genome shotgun (WGS) entry which is preliminary data.</text>
</comment>
<keyword evidence="3" id="KW-1185">Reference proteome</keyword>
<evidence type="ECO:0000313" key="2">
    <source>
        <dbReference type="EMBL" id="MDC8832356.1"/>
    </source>
</evidence>
<evidence type="ECO:0000259" key="1">
    <source>
        <dbReference type="Pfam" id="PF06439"/>
    </source>
</evidence>
<gene>
    <name evidence="2" type="ORF">OIK42_16490</name>
</gene>
<dbReference type="EMBL" id="JAQQXP010000003">
    <property type="protein sequence ID" value="MDC8832356.1"/>
    <property type="molecule type" value="Genomic_DNA"/>
</dbReference>
<organism evidence="2 3">
    <name type="scientific">Alteromonas gilva</name>
    <dbReference type="NCBI Taxonomy" id="2987522"/>
    <lineage>
        <taxon>Bacteria</taxon>
        <taxon>Pseudomonadati</taxon>
        <taxon>Pseudomonadota</taxon>
        <taxon>Gammaproteobacteria</taxon>
        <taxon>Alteromonadales</taxon>
        <taxon>Alteromonadaceae</taxon>
        <taxon>Alteromonas/Salinimonas group</taxon>
        <taxon>Alteromonas</taxon>
    </lineage>
</organism>
<dbReference type="Gene3D" id="2.60.120.560">
    <property type="entry name" value="Exo-inulinase, domain 1"/>
    <property type="match status" value="1"/>
</dbReference>
<dbReference type="Proteomes" id="UP001218788">
    <property type="component" value="Unassembled WGS sequence"/>
</dbReference>
<dbReference type="Pfam" id="PF06439">
    <property type="entry name" value="3keto-disac_hyd"/>
    <property type="match status" value="1"/>
</dbReference>
<dbReference type="InterPro" id="IPR010496">
    <property type="entry name" value="AL/BT2_dom"/>
</dbReference>
<feature type="domain" description="3-keto-alpha-glucoside-1,2-lyase/3-keto-2-hydroxy-glucal hydratase" evidence="1">
    <location>
        <begin position="22"/>
        <end position="276"/>
    </location>
</feature>
<proteinExistence type="predicted"/>
<dbReference type="RefSeq" id="WP_273642175.1">
    <property type="nucleotide sequence ID" value="NZ_JAQQXP010000003.1"/>
</dbReference>
<sequence>MKYVLAGLSMLLASHVNAKQEWQYLLDDELSHWDTYISFKHNEAYDGSPPLNSDGTLIQPVGLNTGNDALQVFTMMRGQNNEPVLRVSGEYYGGVSTRQEYENYHFTLQFKWGDKKWQPRLNKLKDSGILYHAIGEHGQDYYRSWMISQEFQIMQGHIGDYWNQMTTAIDVRAFMPEYIMNPVADETQPFIPVGEGESIKGLVLRKENHEKPHGQWNTLDLITFGDKSVHIVNGEVVMVLLNSRNVVDGKPVPLTKGKIQLQSEAAELFYKGIAIKSLAAMPAQYAHFFDQ</sequence>
<name>A0ABT5L7K4_9ALTE</name>
<reference evidence="2 3" key="1">
    <citation type="submission" date="2022-10" db="EMBL/GenBank/DDBJ databases">
        <title>Alteromonas sp. chi3 Genome sequencing.</title>
        <authorList>
            <person name="Park S."/>
        </authorList>
    </citation>
    <scope>NUCLEOTIDE SEQUENCE [LARGE SCALE GENOMIC DNA]</scope>
    <source>
        <strain evidence="3">chi3</strain>
    </source>
</reference>
<accession>A0ABT5L7K4</accession>
<evidence type="ECO:0000313" key="3">
    <source>
        <dbReference type="Proteomes" id="UP001218788"/>
    </source>
</evidence>